<feature type="compositionally biased region" description="Basic and acidic residues" evidence="1">
    <location>
        <begin position="708"/>
        <end position="723"/>
    </location>
</feature>
<dbReference type="GO" id="GO:1990716">
    <property type="term" value="C:axonemal central apparatus"/>
    <property type="evidence" value="ECO:0007669"/>
    <property type="project" value="TreeGrafter"/>
</dbReference>
<name>A0AAV6GPD7_9TELE</name>
<feature type="compositionally biased region" description="Basic and acidic residues" evidence="1">
    <location>
        <begin position="143"/>
        <end position="152"/>
    </location>
</feature>
<proteinExistence type="predicted"/>
<feature type="region of interest" description="Disordered" evidence="1">
    <location>
        <begin position="143"/>
        <end position="206"/>
    </location>
</feature>
<dbReference type="PANTHER" id="PTHR21963:SF1">
    <property type="entry name" value="SPERM-ASSOCIATED ANTIGEN 17"/>
    <property type="match status" value="1"/>
</dbReference>
<dbReference type="InterPro" id="IPR026173">
    <property type="entry name" value="SPAG17"/>
</dbReference>
<evidence type="ECO:0000313" key="2">
    <source>
        <dbReference type="EMBL" id="KAG5275391.1"/>
    </source>
</evidence>
<reference evidence="2" key="1">
    <citation type="submission" date="2020-10" db="EMBL/GenBank/DDBJ databases">
        <title>Chromosome-scale genome assembly of the Allis shad, Alosa alosa.</title>
        <authorList>
            <person name="Margot Z."/>
            <person name="Christophe K."/>
            <person name="Cabau C."/>
            <person name="Louis A."/>
            <person name="Berthelot C."/>
            <person name="Parey E."/>
            <person name="Roest Crollius H."/>
            <person name="Montfort J."/>
            <person name="Robinson-Rechavi M."/>
            <person name="Bucao C."/>
            <person name="Bouchez O."/>
            <person name="Gislard M."/>
            <person name="Lluch J."/>
            <person name="Milhes M."/>
            <person name="Lampietro C."/>
            <person name="Lopez Roques C."/>
            <person name="Donnadieu C."/>
            <person name="Braasch I."/>
            <person name="Desvignes T."/>
            <person name="Postlethwait J."/>
            <person name="Bobe J."/>
            <person name="Guiguen Y."/>
        </authorList>
    </citation>
    <scope>NUCLEOTIDE SEQUENCE</scope>
    <source>
        <strain evidence="2">M-15738</strain>
        <tissue evidence="2">Blood</tissue>
    </source>
</reference>
<feature type="region of interest" description="Disordered" evidence="1">
    <location>
        <begin position="357"/>
        <end position="388"/>
    </location>
</feature>
<evidence type="ECO:0000256" key="1">
    <source>
        <dbReference type="SAM" id="MobiDB-lite"/>
    </source>
</evidence>
<feature type="region of interest" description="Disordered" evidence="1">
    <location>
        <begin position="708"/>
        <end position="744"/>
    </location>
</feature>
<dbReference type="Proteomes" id="UP000823561">
    <property type="component" value="Chromosome 9"/>
</dbReference>
<organism evidence="2 3">
    <name type="scientific">Alosa alosa</name>
    <name type="common">allis shad</name>
    <dbReference type="NCBI Taxonomy" id="278164"/>
    <lineage>
        <taxon>Eukaryota</taxon>
        <taxon>Metazoa</taxon>
        <taxon>Chordata</taxon>
        <taxon>Craniata</taxon>
        <taxon>Vertebrata</taxon>
        <taxon>Euteleostomi</taxon>
        <taxon>Actinopterygii</taxon>
        <taxon>Neopterygii</taxon>
        <taxon>Teleostei</taxon>
        <taxon>Clupei</taxon>
        <taxon>Clupeiformes</taxon>
        <taxon>Clupeoidei</taxon>
        <taxon>Clupeidae</taxon>
        <taxon>Alosa</taxon>
    </lineage>
</organism>
<gene>
    <name evidence="2" type="ORF">AALO_G00119740</name>
</gene>
<feature type="non-terminal residue" evidence="2">
    <location>
        <position position="1470"/>
    </location>
</feature>
<dbReference type="EMBL" id="JADWDJ010000009">
    <property type="protein sequence ID" value="KAG5275391.1"/>
    <property type="molecule type" value="Genomic_DNA"/>
</dbReference>
<keyword evidence="3" id="KW-1185">Reference proteome</keyword>
<evidence type="ECO:0000313" key="3">
    <source>
        <dbReference type="Proteomes" id="UP000823561"/>
    </source>
</evidence>
<feature type="compositionally biased region" description="Basic and acidic residues" evidence="1">
    <location>
        <begin position="734"/>
        <end position="744"/>
    </location>
</feature>
<protein>
    <submittedName>
        <fullName evidence="2">Uncharacterized protein</fullName>
    </submittedName>
</protein>
<dbReference type="PANTHER" id="PTHR21963">
    <property type="entry name" value="PF6"/>
    <property type="match status" value="1"/>
</dbReference>
<feature type="compositionally biased region" description="Basic and acidic residues" evidence="1">
    <location>
        <begin position="191"/>
        <end position="202"/>
    </location>
</feature>
<dbReference type="GO" id="GO:0005576">
    <property type="term" value="C:extracellular region"/>
    <property type="evidence" value="ECO:0007669"/>
    <property type="project" value="GOC"/>
</dbReference>
<dbReference type="GO" id="GO:1904158">
    <property type="term" value="P:axonemal central apparatus assembly"/>
    <property type="evidence" value="ECO:0007669"/>
    <property type="project" value="TreeGrafter"/>
</dbReference>
<dbReference type="GO" id="GO:0003351">
    <property type="term" value="P:epithelial cilium movement involved in extracellular fluid movement"/>
    <property type="evidence" value="ECO:0007669"/>
    <property type="project" value="TreeGrafter"/>
</dbReference>
<feature type="compositionally biased region" description="Low complexity" evidence="1">
    <location>
        <begin position="724"/>
        <end position="733"/>
    </location>
</feature>
<feature type="compositionally biased region" description="Basic and acidic residues" evidence="1">
    <location>
        <begin position="159"/>
        <end position="177"/>
    </location>
</feature>
<accession>A0AAV6GPD7</accession>
<comment type="caution">
    <text evidence="2">The sequence shown here is derived from an EMBL/GenBank/DDBJ whole genome shotgun (WGS) entry which is preliminary data.</text>
</comment>
<feature type="compositionally biased region" description="Polar residues" evidence="1">
    <location>
        <begin position="357"/>
        <end position="380"/>
    </location>
</feature>
<sequence>MPPKRQRSTTTAGVSPSVVGAKTWESGLIAATLDEEFWKLNISWVVVECLEDVWYLSALALAVQQPLRRQFSIISWDTTLHKINELGNPKVKKIKDIPPFHELMEYAKTTLDAGEEISTELMAKLLKFQLLCMKTSDLQRLTEQKANEEKSKAKASSSPRKDGGKTANKAEKGKKNPEPIVSVKDTKLRRRGEEDDSQKYIDDEPDDGPQHYVLLLGLSQPMLLSALDSIGVHVSNIIRLSSQDREHCERAALFSSDTDDGQTVLWMLKELNNFWTQLEEVFLSGCNQSRLFDVVRLNCIMENNLLCPDQDNVEAMLDCGAQIFEAIVSLIYDCLDWRREHIHYLNSMKIIDVPSISSGQTQKSPESSAEGQLSAIPTSVSKKKQSEDSPDFQIEALNTYVDMRLYCDLLKQIPPECISVPLILHCMLDQVVMSEQGGPLECTTSIEPMQSECNFTYHVISAATNLPCSPREKKRLMENFGKLEDIKTRSQPMAPLLINFHDKRAERLHKCPGLSNFNVTKIEADMMKNGPVWNLLHSKLNQDRGTGCFIQNQELIRLFSDGLMNIDDSSELLKTTLHSLRDWNVLEYFNVPVFSQVLQEASQTYHCMDTYRISEDGSLLIFCHNPISSQRDSRQSWDVPLHTDVGFRNYLEHVASSLSGWNMQIGRSPDVAVLPQSCAASQATSEERPETYIHEESLKAMKLEQERLKKEEQEKTAQKEKTGKTAGRGNNKSDSAKDNKKFPSIKSQEELLHSFQSTPRESDDQNTSGAQTAFTGYRMNGCVIHLTSEMHSLYPADGGVIQVERYQFIHGLPQMKICVMKDKHHFFIYYSKSSRGIQNGFSMQGRHSNHHGSFFGVLSSGMKLSFSHPSTGRQEQERTLLAEMPSVVTSNHCSQTQSLMADDTAVPLDSTLLQGLHVCTPDGVTVHFICQETSDGGPKKVLVRQSSIHLHPSHDGNDCTNTEISRVITTEGTVIRYFRDGSSEILFADGTVSSCQDSEYILHSTQDPFSRENECLKEQSMDGREFKEKKGKATLEMGIGNEVDEQKKQNDQGPAELCESWTTTPPSGLQLYTSGDASGDIQHILTYTSTDPFSQTVVIVKEDGVITVQEVDGSKVVEHADGTRIKTFYQEAKEVNENMPCRIRRWVMVKQTGFPTVLMGDDGGCHVLFGDRTTIIANSSGSYQIMPFGSGVFSINEEGQAIYTSQQRSPTAEQLEPSSYMMSTSGDILCEITDSAGNQFQVKADGQTSMTAVTVTENNIKDWLKTTHIPRLFVAHGDGSGLELLSSQALEVLLLEAYANPAIAVLKEVAPEFTGAQEITLLMPSHMYRDLDQKQKEDIFSTHLKCRNWDHFPSDEKKSIGPSFGTSLSSSEYPTVSPASHPVLSCPEVLLVRQLIHIPSESMQEHTRLVPRSLEDRLPEYAMKYSKQPMSRERLCQDIQLLEFRSSDEQEAASNLLQLLLIDNNTVGPS</sequence>